<evidence type="ECO:0000313" key="2">
    <source>
        <dbReference type="Proteomes" id="UP000654075"/>
    </source>
</evidence>
<reference evidence="1" key="1">
    <citation type="submission" date="2021-02" db="EMBL/GenBank/DDBJ databases">
        <authorList>
            <person name="Dougan E. K."/>
            <person name="Rhodes N."/>
            <person name="Thang M."/>
            <person name="Chan C."/>
        </authorList>
    </citation>
    <scope>NUCLEOTIDE SEQUENCE</scope>
</reference>
<protein>
    <submittedName>
        <fullName evidence="1">Uncharacterized protein</fullName>
    </submittedName>
</protein>
<gene>
    <name evidence="1" type="ORF">PGLA1383_LOCUS14131</name>
</gene>
<proteinExistence type="predicted"/>
<dbReference type="AlphaFoldDB" id="A0A813E5D7"/>
<accession>A0A813E5D7</accession>
<name>A0A813E5D7_POLGL</name>
<keyword evidence="2" id="KW-1185">Reference proteome</keyword>
<sequence>ADGAWSIETCAEAVGVQAIEDMPRSPGFGSGRCQHQVAELCPGTSIVQRVIRCGQSPTAAHLNIWRSRHSTGHRGLCSTGNTSRARGYR</sequence>
<dbReference type="EMBL" id="CAJNNV010007962">
    <property type="protein sequence ID" value="CAE8595622.1"/>
    <property type="molecule type" value="Genomic_DNA"/>
</dbReference>
<comment type="caution">
    <text evidence="1">The sequence shown here is derived from an EMBL/GenBank/DDBJ whole genome shotgun (WGS) entry which is preliminary data.</text>
</comment>
<feature type="non-terminal residue" evidence="1">
    <location>
        <position position="1"/>
    </location>
</feature>
<dbReference type="Proteomes" id="UP000654075">
    <property type="component" value="Unassembled WGS sequence"/>
</dbReference>
<evidence type="ECO:0000313" key="1">
    <source>
        <dbReference type="EMBL" id="CAE8595622.1"/>
    </source>
</evidence>
<organism evidence="1 2">
    <name type="scientific">Polarella glacialis</name>
    <name type="common">Dinoflagellate</name>
    <dbReference type="NCBI Taxonomy" id="89957"/>
    <lineage>
        <taxon>Eukaryota</taxon>
        <taxon>Sar</taxon>
        <taxon>Alveolata</taxon>
        <taxon>Dinophyceae</taxon>
        <taxon>Suessiales</taxon>
        <taxon>Suessiaceae</taxon>
        <taxon>Polarella</taxon>
    </lineage>
</organism>